<dbReference type="Proteomes" id="UP000306544">
    <property type="component" value="Unassembled WGS sequence"/>
</dbReference>
<gene>
    <name evidence="2" type="ORF">FEF27_07585</name>
</gene>
<evidence type="ECO:0000313" key="2">
    <source>
        <dbReference type="EMBL" id="TLP75510.1"/>
    </source>
</evidence>
<reference evidence="2 3" key="1">
    <citation type="submission" date="2019-05" db="EMBL/GenBank/DDBJ databases">
        <title>Nesterenkonia sp. GY239, isolated from the Southern Atlantic Ocean.</title>
        <authorList>
            <person name="Zhang G."/>
        </authorList>
    </citation>
    <scope>NUCLEOTIDE SEQUENCE [LARGE SCALE GENOMIC DNA]</scope>
    <source>
        <strain evidence="2 3">GY239</strain>
    </source>
</reference>
<proteinExistence type="predicted"/>
<accession>A0A5R9AAF7</accession>
<organism evidence="2 3">
    <name type="scientific">Nesterenkonia sphaerica</name>
    <dbReference type="NCBI Taxonomy" id="1804988"/>
    <lineage>
        <taxon>Bacteria</taxon>
        <taxon>Bacillati</taxon>
        <taxon>Actinomycetota</taxon>
        <taxon>Actinomycetes</taxon>
        <taxon>Micrococcales</taxon>
        <taxon>Micrococcaceae</taxon>
        <taxon>Nesterenkonia</taxon>
    </lineage>
</organism>
<dbReference type="EMBL" id="VAWA01000008">
    <property type="protein sequence ID" value="TLP75510.1"/>
    <property type="molecule type" value="Genomic_DNA"/>
</dbReference>
<name>A0A5R9AAF7_9MICC</name>
<protein>
    <submittedName>
        <fullName evidence="2">Uncharacterized protein</fullName>
    </submittedName>
</protein>
<sequence length="182" mass="20517">MKTYNCQTCGHLVLLEPREVEEIGAYCLEHLFSEEFPALNQLAENVAETEERPENPRQETPQTAHTETHKKGSVMNKSTPEPAEFGPDYVENCPQLDDMEHDCDSTRLASQISVSTQACERISIFRLHEVFQHGHQVHALRLEIVDEIHHTAEVTLYPQQLVTIAEWLSEKASVLTPAGGDA</sequence>
<comment type="caution">
    <text evidence="2">The sequence shown here is derived from an EMBL/GenBank/DDBJ whole genome shotgun (WGS) entry which is preliminary data.</text>
</comment>
<keyword evidence="3" id="KW-1185">Reference proteome</keyword>
<feature type="region of interest" description="Disordered" evidence="1">
    <location>
        <begin position="46"/>
        <end position="90"/>
    </location>
</feature>
<dbReference type="RefSeq" id="WP_138170252.1">
    <property type="nucleotide sequence ID" value="NZ_VAWA01000008.1"/>
</dbReference>
<evidence type="ECO:0000313" key="3">
    <source>
        <dbReference type="Proteomes" id="UP000306544"/>
    </source>
</evidence>
<evidence type="ECO:0000256" key="1">
    <source>
        <dbReference type="SAM" id="MobiDB-lite"/>
    </source>
</evidence>
<dbReference type="AlphaFoldDB" id="A0A5R9AAF7"/>